<dbReference type="Proteomes" id="UP000309997">
    <property type="component" value="Unassembled WGS sequence"/>
</dbReference>
<organism evidence="1 2">
    <name type="scientific">Populus alba</name>
    <name type="common">White poplar</name>
    <dbReference type="NCBI Taxonomy" id="43335"/>
    <lineage>
        <taxon>Eukaryota</taxon>
        <taxon>Viridiplantae</taxon>
        <taxon>Streptophyta</taxon>
        <taxon>Embryophyta</taxon>
        <taxon>Tracheophyta</taxon>
        <taxon>Spermatophyta</taxon>
        <taxon>Magnoliopsida</taxon>
        <taxon>eudicotyledons</taxon>
        <taxon>Gunneridae</taxon>
        <taxon>Pentapetalae</taxon>
        <taxon>rosids</taxon>
        <taxon>fabids</taxon>
        <taxon>Malpighiales</taxon>
        <taxon>Salicaceae</taxon>
        <taxon>Saliceae</taxon>
        <taxon>Populus</taxon>
    </lineage>
</organism>
<evidence type="ECO:0000313" key="1">
    <source>
        <dbReference type="EMBL" id="KAL3612933.1"/>
    </source>
</evidence>
<gene>
    <name evidence="1" type="ORF">D5086_003953</name>
</gene>
<proteinExistence type="predicted"/>
<dbReference type="EMBL" id="RCHU02000001">
    <property type="protein sequence ID" value="KAL3612933.1"/>
    <property type="molecule type" value="Genomic_DNA"/>
</dbReference>
<accession>A0ACC4D794</accession>
<keyword evidence="2" id="KW-1185">Reference proteome</keyword>
<comment type="caution">
    <text evidence="1">The sequence shown here is derived from an EMBL/GenBank/DDBJ whole genome shotgun (WGS) entry which is preliminary data.</text>
</comment>
<name>A0ACC4D794_POPAL</name>
<evidence type="ECO:0000313" key="2">
    <source>
        <dbReference type="Proteomes" id="UP000309997"/>
    </source>
</evidence>
<protein>
    <submittedName>
        <fullName evidence="1">Uncharacterized protein</fullName>
    </submittedName>
</protein>
<reference evidence="1 2" key="1">
    <citation type="journal article" date="2024" name="Plant Biotechnol. J.">
        <title>Genome and CRISPR/Cas9 system of a widespread forest tree (Populus alba) in the world.</title>
        <authorList>
            <person name="Liu Y.J."/>
            <person name="Jiang P.F."/>
            <person name="Han X.M."/>
            <person name="Li X.Y."/>
            <person name="Wang H.M."/>
            <person name="Wang Y.J."/>
            <person name="Wang X.X."/>
            <person name="Zeng Q.Y."/>
        </authorList>
    </citation>
    <scope>NUCLEOTIDE SEQUENCE [LARGE SCALE GENOMIC DNA]</scope>
    <source>
        <strain evidence="2">cv. PAL-ZL1</strain>
    </source>
</reference>
<sequence length="141" mass="15833">MANSALLCKGVFDVPRILSQVIVSSLRLSAVKAGEAIPIDGENCEADEKTLTGESFPVANKTTALAEDCVVAKMEKLVEEARNSKSKTQRFIDKFAQYYTPEGCLHRTGFSWNLEVKEWTNQKLLDHSIFSFEVVFLEKER</sequence>